<dbReference type="EMBL" id="NOXU01000031">
    <property type="protein sequence ID" value="OYQ32492.1"/>
    <property type="molecule type" value="Genomic_DNA"/>
</dbReference>
<dbReference type="Pfam" id="PF00672">
    <property type="entry name" value="HAMP"/>
    <property type="match status" value="1"/>
</dbReference>
<feature type="domain" description="HAMP" evidence="3">
    <location>
        <begin position="186"/>
        <end position="242"/>
    </location>
</feature>
<dbReference type="Gene3D" id="3.20.20.450">
    <property type="entry name" value="EAL domain"/>
    <property type="match status" value="1"/>
</dbReference>
<dbReference type="GO" id="GO:0007165">
    <property type="term" value="P:signal transduction"/>
    <property type="evidence" value="ECO:0007669"/>
    <property type="project" value="InterPro"/>
</dbReference>
<accession>A0A255YTE5</accession>
<dbReference type="Proteomes" id="UP000216998">
    <property type="component" value="Unassembled WGS sequence"/>
</dbReference>
<dbReference type="SMART" id="SM00052">
    <property type="entry name" value="EAL"/>
    <property type="match status" value="1"/>
</dbReference>
<dbReference type="PROSITE" id="PS50887">
    <property type="entry name" value="GGDEF"/>
    <property type="match status" value="1"/>
</dbReference>
<feature type="domain" description="GGDEF" evidence="4">
    <location>
        <begin position="278"/>
        <end position="411"/>
    </location>
</feature>
<dbReference type="PANTHER" id="PTHR44757">
    <property type="entry name" value="DIGUANYLATE CYCLASE DGCP"/>
    <property type="match status" value="1"/>
</dbReference>
<keyword evidence="6" id="KW-1185">Reference proteome</keyword>
<evidence type="ECO:0000313" key="6">
    <source>
        <dbReference type="Proteomes" id="UP000216998"/>
    </source>
</evidence>
<dbReference type="RefSeq" id="WP_094457529.1">
    <property type="nucleotide sequence ID" value="NZ_NOXU01000031.1"/>
</dbReference>
<dbReference type="AlphaFoldDB" id="A0A255YTE5"/>
<dbReference type="PANTHER" id="PTHR44757:SF2">
    <property type="entry name" value="BIOFILM ARCHITECTURE MAINTENANCE PROTEIN MBAA"/>
    <property type="match status" value="1"/>
</dbReference>
<dbReference type="CDD" id="cd01949">
    <property type="entry name" value="GGDEF"/>
    <property type="match status" value="1"/>
</dbReference>
<dbReference type="Gene3D" id="6.10.340.10">
    <property type="match status" value="1"/>
</dbReference>
<reference evidence="5 6" key="1">
    <citation type="submission" date="2017-07" db="EMBL/GenBank/DDBJ databases">
        <title>Niveispirillum cyanobacteriorum sp. nov., isolated from cyanobacterial aggregates in a eutrophic lake.</title>
        <authorList>
            <person name="Cai H."/>
        </authorList>
    </citation>
    <scope>NUCLEOTIDE SEQUENCE [LARGE SCALE GENOMIC DNA]</scope>
    <source>
        <strain evidence="6">TH1-14</strain>
    </source>
</reference>
<dbReference type="NCBIfam" id="TIGR00254">
    <property type="entry name" value="GGDEF"/>
    <property type="match status" value="1"/>
</dbReference>
<protein>
    <recommendedName>
        <fullName evidence="7">GGDEF domain-containing protein</fullName>
    </recommendedName>
</protein>
<gene>
    <name evidence="5" type="ORF">CHU95_17020</name>
</gene>
<feature type="domain" description="EAL" evidence="2">
    <location>
        <begin position="420"/>
        <end position="669"/>
    </location>
</feature>
<name>A0A255YTE5_9PROT</name>
<evidence type="ECO:0000259" key="2">
    <source>
        <dbReference type="PROSITE" id="PS50883"/>
    </source>
</evidence>
<dbReference type="PROSITE" id="PS50885">
    <property type="entry name" value="HAMP"/>
    <property type="match status" value="1"/>
</dbReference>
<evidence type="ECO:0000259" key="4">
    <source>
        <dbReference type="PROSITE" id="PS50887"/>
    </source>
</evidence>
<dbReference type="SUPFAM" id="SSF55073">
    <property type="entry name" value="Nucleotide cyclase"/>
    <property type="match status" value="1"/>
</dbReference>
<dbReference type="InterPro" id="IPR029787">
    <property type="entry name" value="Nucleotide_cyclase"/>
</dbReference>
<dbReference type="FunFam" id="3.30.70.270:FF:000001">
    <property type="entry name" value="Diguanylate cyclase domain protein"/>
    <property type="match status" value="1"/>
</dbReference>
<sequence>MLKGLGNSLAARQAARAVLAACIIGLFLSGLEVAWATWRERGKASELVEQMLDLMEGSAAAAAWNVDEALAQQIGNSALSIGAIAGIEIRISDDQPLWAHHRALPASTAGNSTIGRLVFGDLARGTRILYRPQDDGREKPPIGLLRIDLDMALVSADYIAFVGSSLLGGLVRNILLGLMLTWVFHRFLTRPLVELEQAVAGIDPDNPRDTRVTVPPGHERDELGRLTQRINETLDKLDESQGQLRQLATRDPLTELPNRALLLERLEHALSRARRTKRGLAVLFLDLDRFKHVNDSLGHDMGDRMLQGIAQRLAETLRHSDTVGRLGGDEFLVLVEEVREPKEAIQVADRILATLARPLDLDGHQLHPSASIGISLWPSDGQDARQILRCADVAMYAAKAAGTGCWRMFSAEMSEQAMSRLRTEARLRAAELRGEFELFYQPKMDPRSLLLRGAEALLRWKTDEGYVAPGDFIPVAEETGLIGPIGDWVLGEACRQAAAWRRQHGDLPVAINVSPRQLADADFPNRVRVALAKSGLPAHLLTLEITETVAMTAATGDFAMLRVLRDIGVGMAIDDFGTGYSSLSHLRRIPLTVLKIDRGFMQTVPHDVAIPATILELGQRLGLEIVAEGVETEPQRDWLCDMGCQTIQGFLISRPLPAAEFEDRFLVERARAAG</sequence>
<dbReference type="InterPro" id="IPR043128">
    <property type="entry name" value="Rev_trsase/Diguanyl_cyclase"/>
</dbReference>
<dbReference type="SMART" id="SM00267">
    <property type="entry name" value="GGDEF"/>
    <property type="match status" value="1"/>
</dbReference>
<organism evidence="5 6">
    <name type="scientific">Niveispirillum lacus</name>
    <dbReference type="NCBI Taxonomy" id="1981099"/>
    <lineage>
        <taxon>Bacteria</taxon>
        <taxon>Pseudomonadati</taxon>
        <taxon>Pseudomonadota</taxon>
        <taxon>Alphaproteobacteria</taxon>
        <taxon>Rhodospirillales</taxon>
        <taxon>Azospirillaceae</taxon>
        <taxon>Niveispirillum</taxon>
    </lineage>
</organism>
<dbReference type="CDD" id="cd01948">
    <property type="entry name" value="EAL"/>
    <property type="match status" value="1"/>
</dbReference>
<dbReference type="InterPro" id="IPR003660">
    <property type="entry name" value="HAMP_dom"/>
</dbReference>
<dbReference type="Pfam" id="PF00563">
    <property type="entry name" value="EAL"/>
    <property type="match status" value="1"/>
</dbReference>
<dbReference type="OrthoDB" id="7251575at2"/>
<dbReference type="InterPro" id="IPR052155">
    <property type="entry name" value="Biofilm_reg_signaling"/>
</dbReference>
<evidence type="ECO:0008006" key="7">
    <source>
        <dbReference type="Google" id="ProtNLM"/>
    </source>
</evidence>
<dbReference type="Pfam" id="PF00990">
    <property type="entry name" value="GGDEF"/>
    <property type="match status" value="1"/>
</dbReference>
<dbReference type="InterPro" id="IPR001633">
    <property type="entry name" value="EAL_dom"/>
</dbReference>
<evidence type="ECO:0000259" key="3">
    <source>
        <dbReference type="PROSITE" id="PS50885"/>
    </source>
</evidence>
<dbReference type="PROSITE" id="PS50883">
    <property type="entry name" value="EAL"/>
    <property type="match status" value="1"/>
</dbReference>
<evidence type="ECO:0000313" key="5">
    <source>
        <dbReference type="EMBL" id="OYQ32492.1"/>
    </source>
</evidence>
<dbReference type="SUPFAM" id="SSF141868">
    <property type="entry name" value="EAL domain-like"/>
    <property type="match status" value="1"/>
</dbReference>
<dbReference type="Gene3D" id="3.30.70.270">
    <property type="match status" value="1"/>
</dbReference>
<evidence type="ECO:0000256" key="1">
    <source>
        <dbReference type="SAM" id="Coils"/>
    </source>
</evidence>
<comment type="caution">
    <text evidence="5">The sequence shown here is derived from an EMBL/GenBank/DDBJ whole genome shotgun (WGS) entry which is preliminary data.</text>
</comment>
<dbReference type="InterPro" id="IPR035919">
    <property type="entry name" value="EAL_sf"/>
</dbReference>
<dbReference type="SMART" id="SM00304">
    <property type="entry name" value="HAMP"/>
    <property type="match status" value="1"/>
</dbReference>
<dbReference type="GO" id="GO:0003824">
    <property type="term" value="F:catalytic activity"/>
    <property type="evidence" value="ECO:0007669"/>
    <property type="project" value="UniProtKB-ARBA"/>
</dbReference>
<dbReference type="GO" id="GO:0016020">
    <property type="term" value="C:membrane"/>
    <property type="evidence" value="ECO:0007669"/>
    <property type="project" value="InterPro"/>
</dbReference>
<dbReference type="InterPro" id="IPR000160">
    <property type="entry name" value="GGDEF_dom"/>
</dbReference>
<proteinExistence type="predicted"/>
<feature type="coiled-coil region" evidence="1">
    <location>
        <begin position="223"/>
        <end position="250"/>
    </location>
</feature>
<keyword evidence="1" id="KW-0175">Coiled coil</keyword>